<dbReference type="PANTHER" id="PTHR42850:SF2">
    <property type="entry name" value="BLL5683 PROTEIN"/>
    <property type="match status" value="1"/>
</dbReference>
<dbReference type="InterPro" id="IPR011152">
    <property type="entry name" value="Pesterase_MJ0912"/>
</dbReference>
<dbReference type="PIRSF" id="PIRSF000883">
    <property type="entry name" value="Pesterase_MJ0912"/>
    <property type="match status" value="1"/>
</dbReference>
<dbReference type="EMBL" id="UINC01010054">
    <property type="protein sequence ID" value="SVA44874.1"/>
    <property type="molecule type" value="Genomic_DNA"/>
</dbReference>
<dbReference type="InterPro" id="IPR050126">
    <property type="entry name" value="Ap4A_hydrolase"/>
</dbReference>
<dbReference type="InterPro" id="IPR029052">
    <property type="entry name" value="Metallo-depent_PP-like"/>
</dbReference>
<feature type="domain" description="Calcineurin-like phosphoesterase" evidence="1">
    <location>
        <begin position="6"/>
        <end position="213"/>
    </location>
</feature>
<dbReference type="Gene3D" id="3.60.21.10">
    <property type="match status" value="1"/>
</dbReference>
<gene>
    <name evidence="2" type="ORF">METZ01_LOCUS97728</name>
</gene>
<dbReference type="AlphaFoldDB" id="A0A381VX90"/>
<evidence type="ECO:0000259" key="1">
    <source>
        <dbReference type="Pfam" id="PF12850"/>
    </source>
</evidence>
<dbReference type="GO" id="GO:0005737">
    <property type="term" value="C:cytoplasm"/>
    <property type="evidence" value="ECO:0007669"/>
    <property type="project" value="TreeGrafter"/>
</dbReference>
<reference evidence="2" key="1">
    <citation type="submission" date="2018-05" db="EMBL/GenBank/DDBJ databases">
        <authorList>
            <person name="Lanie J.A."/>
            <person name="Ng W.-L."/>
            <person name="Kazmierczak K.M."/>
            <person name="Andrzejewski T.M."/>
            <person name="Davidsen T.M."/>
            <person name="Wayne K.J."/>
            <person name="Tettelin H."/>
            <person name="Glass J.I."/>
            <person name="Rusch D."/>
            <person name="Podicherti R."/>
            <person name="Tsui H.-C.T."/>
            <person name="Winkler M.E."/>
        </authorList>
    </citation>
    <scope>NUCLEOTIDE SEQUENCE</scope>
</reference>
<evidence type="ECO:0000313" key="2">
    <source>
        <dbReference type="EMBL" id="SVA44874.1"/>
    </source>
</evidence>
<dbReference type="GO" id="GO:0016791">
    <property type="term" value="F:phosphatase activity"/>
    <property type="evidence" value="ECO:0007669"/>
    <property type="project" value="TreeGrafter"/>
</dbReference>
<dbReference type="Pfam" id="PF12850">
    <property type="entry name" value="Metallophos_2"/>
    <property type="match status" value="1"/>
</dbReference>
<organism evidence="2">
    <name type="scientific">marine metagenome</name>
    <dbReference type="NCBI Taxonomy" id="408172"/>
    <lineage>
        <taxon>unclassified sequences</taxon>
        <taxon>metagenomes</taxon>
        <taxon>ecological metagenomes</taxon>
    </lineage>
</organism>
<proteinExistence type="predicted"/>
<dbReference type="InterPro" id="IPR024654">
    <property type="entry name" value="Calcineurin-like_PHP_lpxH"/>
</dbReference>
<dbReference type="CDD" id="cd00838">
    <property type="entry name" value="MPP_superfamily"/>
    <property type="match status" value="1"/>
</dbReference>
<accession>A0A381VX90</accession>
<protein>
    <recommendedName>
        <fullName evidence="1">Calcineurin-like phosphoesterase domain-containing protein</fullName>
    </recommendedName>
</protein>
<name>A0A381VX90_9ZZZZ</name>
<dbReference type="PANTHER" id="PTHR42850">
    <property type="entry name" value="METALLOPHOSPHOESTERASE"/>
    <property type="match status" value="1"/>
</dbReference>
<dbReference type="SUPFAM" id="SSF56300">
    <property type="entry name" value="Metallo-dependent phosphatases"/>
    <property type="match status" value="1"/>
</dbReference>
<sequence>MSDKTFAIITDIHSNVYSLEKALSIIADRPKIDQLICLGDCFALGPDPEKTLQILSNLPDCIFIRGNHDRYLLERIWEQERPSLEGMDPNDPICQAIVQNEKWTAEKVGDPGVKFVRKMKVSHREIVGTTLVEFTHAWYQRDDHPPSIQEALNWRDHVTNAHQEIERFIFVHGHVHIPRNESKENLTILCQGSTGLPFDEDPRGSVAFLTINDDIKWDVVRFDYDNSRVIDRLEERQIPFYKHLRQTVKYGAIQNNM</sequence>